<comment type="similarity">
    <text evidence="1">Belongs to the short-chain dehydrogenases/reductases (SDR) family.</text>
</comment>
<dbReference type="InterPro" id="IPR002347">
    <property type="entry name" value="SDR_fam"/>
</dbReference>
<reference evidence="3" key="1">
    <citation type="submission" date="2020-05" db="EMBL/GenBank/DDBJ databases">
        <authorList>
            <person name="Chiriac C."/>
            <person name="Salcher M."/>
            <person name="Ghai R."/>
            <person name="Kavagutti S V."/>
        </authorList>
    </citation>
    <scope>NUCLEOTIDE SEQUENCE</scope>
</reference>
<evidence type="ECO:0000256" key="1">
    <source>
        <dbReference type="ARBA" id="ARBA00006484"/>
    </source>
</evidence>
<dbReference type="CDD" id="cd05233">
    <property type="entry name" value="SDR_c"/>
    <property type="match status" value="1"/>
</dbReference>
<protein>
    <submittedName>
        <fullName evidence="3">Unannotated protein</fullName>
    </submittedName>
</protein>
<gene>
    <name evidence="3" type="ORF">UFOPK3306_01301</name>
</gene>
<dbReference type="PRINTS" id="PR00081">
    <property type="entry name" value="GDHRDH"/>
</dbReference>
<dbReference type="InterPro" id="IPR036291">
    <property type="entry name" value="NAD(P)-bd_dom_sf"/>
</dbReference>
<dbReference type="PANTHER" id="PTHR24321">
    <property type="entry name" value="DEHYDROGENASES, SHORT CHAIN"/>
    <property type="match status" value="1"/>
</dbReference>
<evidence type="ECO:0000313" key="3">
    <source>
        <dbReference type="EMBL" id="CAB4877889.1"/>
    </source>
</evidence>
<dbReference type="PANTHER" id="PTHR24321:SF8">
    <property type="entry name" value="ESTRADIOL 17-BETA-DEHYDROGENASE 8-RELATED"/>
    <property type="match status" value="1"/>
</dbReference>
<dbReference type="Pfam" id="PF13561">
    <property type="entry name" value="adh_short_C2"/>
    <property type="match status" value="1"/>
</dbReference>
<sequence>MKVLEVNQIGTLWGCAEAIKSFIDSKVNGSIVNISSIHGRRAYLDHAVYEMTKAAIDALTRNAAVVYGPYGIRANSVAPGAVMSEAMEQSFVDAPDPKGRRQWLEMTTPLKRIGQTSEIAEVVEFLISPRSSYLTGQSICVDGGWAASLGVSELDQDLALKYGLNEKTGLPNKND</sequence>
<name>A0A6J7EBH1_9ZZZZ</name>
<accession>A0A6J7EBH1</accession>
<dbReference type="EMBL" id="CAFBLI010000150">
    <property type="protein sequence ID" value="CAB4877889.1"/>
    <property type="molecule type" value="Genomic_DNA"/>
</dbReference>
<keyword evidence="2" id="KW-0560">Oxidoreductase</keyword>
<dbReference type="GO" id="GO:0016491">
    <property type="term" value="F:oxidoreductase activity"/>
    <property type="evidence" value="ECO:0007669"/>
    <property type="project" value="UniProtKB-KW"/>
</dbReference>
<organism evidence="3">
    <name type="scientific">freshwater metagenome</name>
    <dbReference type="NCBI Taxonomy" id="449393"/>
    <lineage>
        <taxon>unclassified sequences</taxon>
        <taxon>metagenomes</taxon>
        <taxon>ecological metagenomes</taxon>
    </lineage>
</organism>
<evidence type="ECO:0000256" key="2">
    <source>
        <dbReference type="ARBA" id="ARBA00023002"/>
    </source>
</evidence>
<dbReference type="SUPFAM" id="SSF51735">
    <property type="entry name" value="NAD(P)-binding Rossmann-fold domains"/>
    <property type="match status" value="1"/>
</dbReference>
<dbReference type="AlphaFoldDB" id="A0A6J7EBH1"/>
<proteinExistence type="inferred from homology"/>
<dbReference type="Gene3D" id="3.40.50.720">
    <property type="entry name" value="NAD(P)-binding Rossmann-like Domain"/>
    <property type="match status" value="1"/>
</dbReference>